<dbReference type="InterPro" id="IPR050173">
    <property type="entry name" value="ABC_transporter_C-like"/>
</dbReference>
<dbReference type="SMART" id="SM00382">
    <property type="entry name" value="AAA"/>
    <property type="match status" value="1"/>
</dbReference>
<evidence type="ECO:0000259" key="10">
    <source>
        <dbReference type="PROSITE" id="PS50893"/>
    </source>
</evidence>
<evidence type="ECO:0000313" key="12">
    <source>
        <dbReference type="EMBL" id="KAG0730311.1"/>
    </source>
</evidence>
<dbReference type="Gene3D" id="1.20.1560.10">
    <property type="entry name" value="ABC transporter type 1, transmembrane domain"/>
    <property type="match status" value="1"/>
</dbReference>
<dbReference type="InterPro" id="IPR003593">
    <property type="entry name" value="AAA+_ATPase"/>
</dbReference>
<protein>
    <submittedName>
        <fullName evidence="12">ATP-binding cassette sub-family C member 9</fullName>
    </submittedName>
</protein>
<dbReference type="PANTHER" id="PTHR24223">
    <property type="entry name" value="ATP-BINDING CASSETTE SUB-FAMILY C"/>
    <property type="match status" value="1"/>
</dbReference>
<keyword evidence="6 9" id="KW-1133">Transmembrane helix</keyword>
<organism evidence="12 13">
    <name type="scientific">Chionoecetes opilio</name>
    <name type="common">Atlantic snow crab</name>
    <name type="synonym">Cancer opilio</name>
    <dbReference type="NCBI Taxonomy" id="41210"/>
    <lineage>
        <taxon>Eukaryota</taxon>
        <taxon>Metazoa</taxon>
        <taxon>Ecdysozoa</taxon>
        <taxon>Arthropoda</taxon>
        <taxon>Crustacea</taxon>
        <taxon>Multicrustacea</taxon>
        <taxon>Malacostraca</taxon>
        <taxon>Eumalacostraca</taxon>
        <taxon>Eucarida</taxon>
        <taxon>Decapoda</taxon>
        <taxon>Pleocyemata</taxon>
        <taxon>Brachyura</taxon>
        <taxon>Eubrachyura</taxon>
        <taxon>Majoidea</taxon>
        <taxon>Majidae</taxon>
        <taxon>Chionoecetes</taxon>
    </lineage>
</organism>
<dbReference type="InterPro" id="IPR003439">
    <property type="entry name" value="ABC_transporter-like_ATP-bd"/>
</dbReference>
<dbReference type="FunFam" id="3.40.50.300:FF:000838">
    <property type="entry name" value="ABC multidrug transporter (Eurofung)"/>
    <property type="match status" value="1"/>
</dbReference>
<feature type="compositionally biased region" description="Acidic residues" evidence="8">
    <location>
        <begin position="192"/>
        <end position="210"/>
    </location>
</feature>
<feature type="region of interest" description="Disordered" evidence="8">
    <location>
        <begin position="1"/>
        <end position="26"/>
    </location>
</feature>
<comment type="subcellular location">
    <subcellularLocation>
        <location evidence="1">Membrane</location>
        <topology evidence="1">Multi-pass membrane protein</topology>
    </subcellularLocation>
</comment>
<gene>
    <name evidence="12" type="primary">ABCC9</name>
    <name evidence="12" type="ORF">GWK47_028486</name>
</gene>
<sequence>MTMSGGRVWPDARRCPERPARHKGQAGQVPCRGCLHHRCPCGSVMASGLRELKRLESLSRSPLLSHLEESVRGASVVRAYGQERRFLQVFLHRLDTHLAAFILLHAGNRWLGFADLDQDYIGGIIVFCATAASLLGSATGLAPRLTPDMVGLAINYTLLVPVYLNWVVRFLADTEMGVCAVERVHHYASLPAEEDDDHINDEDEGEEEDEEQRKIKSNSIYTDELESAQRYRRRPSQVSFKSWRSGHTSSGLPPGWPLEGQVEFRDVSLRHHPGHPIVLSGLNFVIKPGEKVGVCGRTGSGKSTLALALLRGVRVTQGSVLIDGTDLRHVPLHILRASTSLIPQDSHLFCGSIRFNCDPLGQATEQQVWRALEAVQLKDLVSGLPNGLDSEVAEGGANFSVGQRQLFCVARALLRRSSLLILDEATSALDLPTEAALHHALTHAAAHATVITIAHGRKNLMALPRVLVLENGRLTEDGDPQVLSQKPDGAFVRLLSTTCDPADTIKAEGSHLMENGSRRML</sequence>
<dbReference type="PROSITE" id="PS50929">
    <property type="entry name" value="ABC_TM1F"/>
    <property type="match status" value="1"/>
</dbReference>
<dbReference type="GO" id="GO:0140359">
    <property type="term" value="F:ABC-type transporter activity"/>
    <property type="evidence" value="ECO:0007669"/>
    <property type="project" value="InterPro"/>
</dbReference>
<dbReference type="Gene3D" id="3.40.50.300">
    <property type="entry name" value="P-loop containing nucleotide triphosphate hydrolases"/>
    <property type="match status" value="1"/>
</dbReference>
<evidence type="ECO:0000256" key="1">
    <source>
        <dbReference type="ARBA" id="ARBA00004141"/>
    </source>
</evidence>
<keyword evidence="13" id="KW-1185">Reference proteome</keyword>
<dbReference type="CDD" id="cd03244">
    <property type="entry name" value="ABCC_MRP_domain2"/>
    <property type="match status" value="1"/>
</dbReference>
<evidence type="ECO:0000256" key="3">
    <source>
        <dbReference type="ARBA" id="ARBA00022692"/>
    </source>
</evidence>
<dbReference type="InterPro" id="IPR017871">
    <property type="entry name" value="ABC_transporter-like_CS"/>
</dbReference>
<keyword evidence="7 9" id="KW-0472">Membrane</keyword>
<proteinExistence type="predicted"/>
<feature type="compositionally biased region" description="Basic and acidic residues" evidence="8">
    <location>
        <begin position="10"/>
        <end position="19"/>
    </location>
</feature>
<evidence type="ECO:0000256" key="6">
    <source>
        <dbReference type="ARBA" id="ARBA00022989"/>
    </source>
</evidence>
<comment type="caution">
    <text evidence="12">The sequence shown here is derived from an EMBL/GenBank/DDBJ whole genome shotgun (WGS) entry which is preliminary data.</text>
</comment>
<feature type="domain" description="ABC transporter" evidence="10">
    <location>
        <begin position="262"/>
        <end position="496"/>
    </location>
</feature>
<dbReference type="GO" id="GO:0016887">
    <property type="term" value="F:ATP hydrolysis activity"/>
    <property type="evidence" value="ECO:0007669"/>
    <property type="project" value="InterPro"/>
</dbReference>
<feature type="transmembrane region" description="Helical" evidence="9">
    <location>
        <begin position="149"/>
        <end position="168"/>
    </location>
</feature>
<evidence type="ECO:0000313" key="13">
    <source>
        <dbReference type="Proteomes" id="UP000770661"/>
    </source>
</evidence>
<dbReference type="Pfam" id="PF00005">
    <property type="entry name" value="ABC_tran"/>
    <property type="match status" value="1"/>
</dbReference>
<dbReference type="PANTHER" id="PTHR24223:SF461">
    <property type="entry name" value="ATP-BINDING CASSETTE SUB-FAMILY C MEMBER SUR"/>
    <property type="match status" value="1"/>
</dbReference>
<evidence type="ECO:0000256" key="4">
    <source>
        <dbReference type="ARBA" id="ARBA00022741"/>
    </source>
</evidence>
<dbReference type="GO" id="GO:0005524">
    <property type="term" value="F:ATP binding"/>
    <property type="evidence" value="ECO:0007669"/>
    <property type="project" value="UniProtKB-KW"/>
</dbReference>
<feature type="domain" description="ABC transmembrane type-1" evidence="11">
    <location>
        <begin position="40"/>
        <end position="176"/>
    </location>
</feature>
<evidence type="ECO:0000256" key="2">
    <source>
        <dbReference type="ARBA" id="ARBA00022448"/>
    </source>
</evidence>
<feature type="region of interest" description="Disordered" evidence="8">
    <location>
        <begin position="192"/>
        <end position="219"/>
    </location>
</feature>
<evidence type="ECO:0000259" key="11">
    <source>
        <dbReference type="PROSITE" id="PS50929"/>
    </source>
</evidence>
<reference evidence="12" key="1">
    <citation type="submission" date="2020-07" db="EMBL/GenBank/DDBJ databases">
        <title>The High-quality genome of the commercially important snow crab, Chionoecetes opilio.</title>
        <authorList>
            <person name="Jeong J.-H."/>
            <person name="Ryu S."/>
        </authorList>
    </citation>
    <scope>NUCLEOTIDE SEQUENCE</scope>
    <source>
        <strain evidence="12">MADBK_172401_WGS</strain>
        <tissue evidence="12">Digestive gland</tissue>
    </source>
</reference>
<dbReference type="Proteomes" id="UP000770661">
    <property type="component" value="Unassembled WGS sequence"/>
</dbReference>
<dbReference type="InterPro" id="IPR027417">
    <property type="entry name" value="P-loop_NTPase"/>
</dbReference>
<dbReference type="PROSITE" id="PS50893">
    <property type="entry name" value="ABC_TRANSPORTER_2"/>
    <property type="match status" value="1"/>
</dbReference>
<evidence type="ECO:0000256" key="8">
    <source>
        <dbReference type="SAM" id="MobiDB-lite"/>
    </source>
</evidence>
<dbReference type="SUPFAM" id="SSF52540">
    <property type="entry name" value="P-loop containing nucleoside triphosphate hydrolases"/>
    <property type="match status" value="1"/>
</dbReference>
<evidence type="ECO:0000256" key="9">
    <source>
        <dbReference type="SAM" id="Phobius"/>
    </source>
</evidence>
<evidence type="ECO:0000256" key="5">
    <source>
        <dbReference type="ARBA" id="ARBA00022840"/>
    </source>
</evidence>
<dbReference type="InterPro" id="IPR036640">
    <property type="entry name" value="ABC1_TM_sf"/>
</dbReference>
<keyword evidence="3 9" id="KW-0812">Transmembrane</keyword>
<dbReference type="EMBL" id="JACEEZ010000281">
    <property type="protein sequence ID" value="KAG0730311.1"/>
    <property type="molecule type" value="Genomic_DNA"/>
</dbReference>
<dbReference type="SUPFAM" id="SSF90123">
    <property type="entry name" value="ABC transporter transmembrane region"/>
    <property type="match status" value="1"/>
</dbReference>
<feature type="transmembrane region" description="Helical" evidence="9">
    <location>
        <begin position="120"/>
        <end position="142"/>
    </location>
</feature>
<evidence type="ECO:0000256" key="7">
    <source>
        <dbReference type="ARBA" id="ARBA00023136"/>
    </source>
</evidence>
<name>A0A8J4YXG8_CHIOP</name>
<keyword evidence="2" id="KW-0813">Transport</keyword>
<dbReference type="Pfam" id="PF00664">
    <property type="entry name" value="ABC_membrane"/>
    <property type="match status" value="1"/>
</dbReference>
<dbReference type="GO" id="GO:0016020">
    <property type="term" value="C:membrane"/>
    <property type="evidence" value="ECO:0007669"/>
    <property type="project" value="UniProtKB-SubCell"/>
</dbReference>
<dbReference type="InterPro" id="IPR011527">
    <property type="entry name" value="ABC1_TM_dom"/>
</dbReference>
<accession>A0A8J4YXG8</accession>
<dbReference type="OrthoDB" id="6500128at2759"/>
<dbReference type="PROSITE" id="PS00211">
    <property type="entry name" value="ABC_TRANSPORTER_1"/>
    <property type="match status" value="1"/>
</dbReference>
<dbReference type="AlphaFoldDB" id="A0A8J4YXG8"/>
<keyword evidence="4" id="KW-0547">Nucleotide-binding</keyword>
<keyword evidence="5 12" id="KW-0067">ATP-binding</keyword>